<sequence length="60" mass="6777">MKVSELVRVLTKAGCFIHRHGANHDIWYSPITKQTFPVSRHGSQELRDGTLKSIKEMAGI</sequence>
<evidence type="ECO:0000256" key="3">
    <source>
        <dbReference type="ARBA" id="ARBA00022722"/>
    </source>
</evidence>
<dbReference type="GO" id="GO:0016787">
    <property type="term" value="F:hydrolase activity"/>
    <property type="evidence" value="ECO:0007669"/>
    <property type="project" value="UniProtKB-KW"/>
</dbReference>
<evidence type="ECO:0000313" key="9">
    <source>
        <dbReference type="Proteomes" id="UP000501780"/>
    </source>
</evidence>
<evidence type="ECO:0000256" key="6">
    <source>
        <dbReference type="ARBA" id="ARBA00022884"/>
    </source>
</evidence>
<evidence type="ECO:0000256" key="2">
    <source>
        <dbReference type="ARBA" id="ARBA00022649"/>
    </source>
</evidence>
<comment type="similarity">
    <text evidence="1">Belongs to the HicA mRNA interferase family.</text>
</comment>
<dbReference type="EMBL" id="CP050831">
    <property type="protein sequence ID" value="QIU95581.1"/>
    <property type="molecule type" value="Genomic_DNA"/>
</dbReference>
<evidence type="ECO:0000256" key="4">
    <source>
        <dbReference type="ARBA" id="ARBA00022759"/>
    </source>
</evidence>
<dbReference type="GO" id="GO:0003729">
    <property type="term" value="F:mRNA binding"/>
    <property type="evidence" value="ECO:0007669"/>
    <property type="project" value="InterPro"/>
</dbReference>
<keyword evidence="5" id="KW-0378">Hydrolase</keyword>
<evidence type="ECO:0000256" key="7">
    <source>
        <dbReference type="ARBA" id="ARBA00023016"/>
    </source>
</evidence>
<protein>
    <submittedName>
        <fullName evidence="8">Type II toxin-antitoxin system HicA family toxin</fullName>
    </submittedName>
</protein>
<accession>A0A6H0KRC5</accession>
<keyword evidence="3" id="KW-0540">Nuclease</keyword>
<dbReference type="AlphaFoldDB" id="A0A6H0KRC5"/>
<keyword evidence="7" id="KW-0346">Stress response</keyword>
<keyword evidence="9" id="KW-1185">Reference proteome</keyword>
<evidence type="ECO:0000313" key="8">
    <source>
        <dbReference type="EMBL" id="QIU95581.1"/>
    </source>
</evidence>
<dbReference type="GO" id="GO:0004519">
    <property type="term" value="F:endonuclease activity"/>
    <property type="evidence" value="ECO:0007669"/>
    <property type="project" value="UniProtKB-KW"/>
</dbReference>
<dbReference type="Gene3D" id="3.30.920.30">
    <property type="entry name" value="Hypothetical protein"/>
    <property type="match status" value="1"/>
</dbReference>
<proteinExistence type="inferred from homology"/>
<dbReference type="InterPro" id="IPR012933">
    <property type="entry name" value="HicA_mRNA_interferase"/>
</dbReference>
<dbReference type="KEGG" id="bfc:BacF7301_16110"/>
<dbReference type="InterPro" id="IPR038570">
    <property type="entry name" value="HicA_sf"/>
</dbReference>
<gene>
    <name evidence="8" type="ORF">BacF7301_16110</name>
</gene>
<evidence type="ECO:0000256" key="5">
    <source>
        <dbReference type="ARBA" id="ARBA00022801"/>
    </source>
</evidence>
<evidence type="ECO:0000256" key="1">
    <source>
        <dbReference type="ARBA" id="ARBA00006620"/>
    </source>
</evidence>
<dbReference type="Pfam" id="PF07927">
    <property type="entry name" value="HicA_toxin"/>
    <property type="match status" value="1"/>
</dbReference>
<dbReference type="SUPFAM" id="SSF54786">
    <property type="entry name" value="YcfA/nrd intein domain"/>
    <property type="match status" value="1"/>
</dbReference>
<keyword evidence="6" id="KW-0694">RNA-binding</keyword>
<reference evidence="8 9" key="1">
    <citation type="submission" date="2020-03" db="EMBL/GenBank/DDBJ databases">
        <title>Genomic analysis of Bacteroides faecium CBA7301.</title>
        <authorList>
            <person name="Kim J."/>
            <person name="Roh S.W."/>
        </authorList>
    </citation>
    <scope>NUCLEOTIDE SEQUENCE [LARGE SCALE GENOMIC DNA]</scope>
    <source>
        <strain evidence="8 9">CBA7301</strain>
    </source>
</reference>
<name>A0A6H0KRC5_9BACE</name>
<dbReference type="Proteomes" id="UP000501780">
    <property type="component" value="Chromosome"/>
</dbReference>
<organism evidence="8 9">
    <name type="scientific">Bacteroides faecium</name>
    <dbReference type="NCBI Taxonomy" id="2715212"/>
    <lineage>
        <taxon>Bacteria</taxon>
        <taxon>Pseudomonadati</taxon>
        <taxon>Bacteroidota</taxon>
        <taxon>Bacteroidia</taxon>
        <taxon>Bacteroidales</taxon>
        <taxon>Bacteroidaceae</taxon>
        <taxon>Bacteroides</taxon>
    </lineage>
</organism>
<keyword evidence="2" id="KW-1277">Toxin-antitoxin system</keyword>
<dbReference type="RefSeq" id="WP_167964375.1">
    <property type="nucleotide sequence ID" value="NZ_CP050831.1"/>
</dbReference>
<keyword evidence="4" id="KW-0255">Endonuclease</keyword>